<protein>
    <submittedName>
        <fullName evidence="1">Uncharacterized protein</fullName>
    </submittedName>
</protein>
<name>A0A2W7RPH6_9BACT</name>
<dbReference type="Proteomes" id="UP000249720">
    <property type="component" value="Unassembled WGS sequence"/>
</dbReference>
<gene>
    <name evidence="1" type="ORF">LX80_01746</name>
</gene>
<dbReference type="OrthoDB" id="1910631at2"/>
<keyword evidence="2" id="KW-1185">Reference proteome</keyword>
<sequence length="304" mass="35588">MNKIALILPYFGQWPKYSFLFFNSMVDQPFDLLCYSDHPIPFVSAKNIIHKSCSFQEFKALIQKNLGIKINLRNPYKLCDFKPTYGLVLSKDLKGYNFWGSIDPDVIMGNFIKFINYDSLTGIDVYSGITSYLSGSFFLMRNNEICNNLFKKSKDWEVVFQSQAYMAFDECGGHFFEALKAGQSIFSLSTPIQSMTEVLLLEEKKQSIKVKWENSILESKSIKPVRIQQKQISFNGTEFLLLHLIYYKTKFYFYIPKHINNKDFYYLNSLGYFNKKPNWINITFSKNIFNAFKTKLLINIKKIC</sequence>
<dbReference type="RefSeq" id="WP_111295349.1">
    <property type="nucleotide sequence ID" value="NZ_QKZV01000005.1"/>
</dbReference>
<evidence type="ECO:0000313" key="1">
    <source>
        <dbReference type="EMBL" id="PZX62264.1"/>
    </source>
</evidence>
<organism evidence="1 2">
    <name type="scientific">Hydrotalea sandarakina</name>
    <dbReference type="NCBI Taxonomy" id="1004304"/>
    <lineage>
        <taxon>Bacteria</taxon>
        <taxon>Pseudomonadati</taxon>
        <taxon>Bacteroidota</taxon>
        <taxon>Chitinophagia</taxon>
        <taxon>Chitinophagales</taxon>
        <taxon>Chitinophagaceae</taxon>
        <taxon>Hydrotalea</taxon>
    </lineage>
</organism>
<dbReference type="Pfam" id="PF20330">
    <property type="entry name" value="DUF6625"/>
    <property type="match status" value="1"/>
</dbReference>
<evidence type="ECO:0000313" key="2">
    <source>
        <dbReference type="Proteomes" id="UP000249720"/>
    </source>
</evidence>
<dbReference type="EMBL" id="QKZV01000005">
    <property type="protein sequence ID" value="PZX62264.1"/>
    <property type="molecule type" value="Genomic_DNA"/>
</dbReference>
<dbReference type="InterPro" id="IPR046733">
    <property type="entry name" value="DUF6625"/>
</dbReference>
<accession>A0A2W7RPH6</accession>
<reference evidence="1 2" key="1">
    <citation type="submission" date="2018-06" db="EMBL/GenBank/DDBJ databases">
        <title>Genomic Encyclopedia of Archaeal and Bacterial Type Strains, Phase II (KMG-II): from individual species to whole genera.</title>
        <authorList>
            <person name="Goeker M."/>
        </authorList>
    </citation>
    <scope>NUCLEOTIDE SEQUENCE [LARGE SCALE GENOMIC DNA]</scope>
    <source>
        <strain evidence="1 2">DSM 23241</strain>
    </source>
</reference>
<dbReference type="AlphaFoldDB" id="A0A2W7RPH6"/>
<comment type="caution">
    <text evidence="1">The sequence shown here is derived from an EMBL/GenBank/DDBJ whole genome shotgun (WGS) entry which is preliminary data.</text>
</comment>
<proteinExistence type="predicted"/>